<name>A0A3T7WXF2_SALEN</name>
<dbReference type="AlphaFoldDB" id="A0A3T7WXF2"/>
<proteinExistence type="predicted"/>
<protein>
    <submittedName>
        <fullName evidence="1">Uncharacterized protein</fullName>
    </submittedName>
</protein>
<dbReference type="EMBL" id="AAGVVM010000021">
    <property type="protein sequence ID" value="EBS5458541.1"/>
    <property type="molecule type" value="Genomic_DNA"/>
</dbReference>
<organism evidence="1">
    <name type="scientific">Salmonella enteritidis</name>
    <dbReference type="NCBI Taxonomy" id="149539"/>
    <lineage>
        <taxon>Bacteria</taxon>
        <taxon>Pseudomonadati</taxon>
        <taxon>Pseudomonadota</taxon>
        <taxon>Gammaproteobacteria</taxon>
        <taxon>Enterobacterales</taxon>
        <taxon>Enterobacteriaceae</taxon>
        <taxon>Salmonella</taxon>
    </lineage>
</organism>
<accession>A0A3T7WXF2</accession>
<evidence type="ECO:0000313" key="1">
    <source>
        <dbReference type="EMBL" id="EBS5458541.1"/>
    </source>
</evidence>
<sequence length="63" mass="7182">MPQPLFPVQRQAKQDGYLHRVFPAGKYGLLARQFPVGQTAKKPDRLILFLVQVMTVQIAHCPH</sequence>
<reference evidence="1" key="1">
    <citation type="submission" date="2018-07" db="EMBL/GenBank/DDBJ databases">
        <authorList>
            <person name="Ashton P.M."/>
            <person name="Dallman T."/>
            <person name="Nair S."/>
            <person name="De Pinna E."/>
            <person name="Peters T."/>
            <person name="Grant K."/>
        </authorList>
    </citation>
    <scope>NUCLEOTIDE SEQUENCE</scope>
    <source>
        <strain evidence="1">245081</strain>
    </source>
</reference>
<comment type="caution">
    <text evidence="1">The sequence shown here is derived from an EMBL/GenBank/DDBJ whole genome shotgun (WGS) entry which is preliminary data.</text>
</comment>
<gene>
    <name evidence="1" type="ORF">DUU06_12645</name>
</gene>